<feature type="region of interest" description="Disordered" evidence="1">
    <location>
        <begin position="1"/>
        <end position="25"/>
    </location>
</feature>
<feature type="region of interest" description="Disordered" evidence="1">
    <location>
        <begin position="514"/>
        <end position="540"/>
    </location>
</feature>
<dbReference type="AlphaFoldDB" id="A0A2N9HF81"/>
<reference evidence="3" key="1">
    <citation type="submission" date="2018-02" db="EMBL/GenBank/DDBJ databases">
        <authorList>
            <person name="Cohen D.B."/>
            <person name="Kent A.D."/>
        </authorList>
    </citation>
    <scope>NUCLEOTIDE SEQUENCE</scope>
</reference>
<organism evidence="3">
    <name type="scientific">Fagus sylvatica</name>
    <name type="common">Beechnut</name>
    <dbReference type="NCBI Taxonomy" id="28930"/>
    <lineage>
        <taxon>Eukaryota</taxon>
        <taxon>Viridiplantae</taxon>
        <taxon>Streptophyta</taxon>
        <taxon>Embryophyta</taxon>
        <taxon>Tracheophyta</taxon>
        <taxon>Spermatophyta</taxon>
        <taxon>Magnoliopsida</taxon>
        <taxon>eudicotyledons</taxon>
        <taxon>Gunneridae</taxon>
        <taxon>Pentapetalae</taxon>
        <taxon>rosids</taxon>
        <taxon>fabids</taxon>
        <taxon>Fagales</taxon>
        <taxon>Fagaceae</taxon>
        <taxon>Fagus</taxon>
    </lineage>
</organism>
<dbReference type="InterPro" id="IPR019557">
    <property type="entry name" value="AminoTfrase-like_pln_mobile"/>
</dbReference>
<proteinExistence type="predicted"/>
<protein>
    <recommendedName>
        <fullName evidence="2">Aminotransferase-like plant mobile domain-containing protein</fullName>
    </recommendedName>
</protein>
<dbReference type="PANTHER" id="PTHR46033:SF80">
    <property type="entry name" value="PROTEIN MAIN-LIKE 2-LIKE"/>
    <property type="match status" value="1"/>
</dbReference>
<dbReference type="GO" id="GO:0010073">
    <property type="term" value="P:meristem maintenance"/>
    <property type="evidence" value="ECO:0007669"/>
    <property type="project" value="InterPro"/>
</dbReference>
<accession>A0A2N9HF81</accession>
<feature type="compositionally biased region" description="Basic residues" evidence="1">
    <location>
        <begin position="407"/>
        <end position="421"/>
    </location>
</feature>
<feature type="domain" description="Aminotransferase-like plant mobile" evidence="2">
    <location>
        <begin position="155"/>
        <end position="271"/>
    </location>
</feature>
<dbReference type="InterPro" id="IPR044824">
    <property type="entry name" value="MAIN-like"/>
</dbReference>
<gene>
    <name evidence="3" type="ORF">FSB_LOCUS38724</name>
</gene>
<feature type="compositionally biased region" description="Low complexity" evidence="1">
    <location>
        <begin position="1"/>
        <end position="18"/>
    </location>
</feature>
<name>A0A2N9HF81_FAGSY</name>
<feature type="compositionally biased region" description="Basic and acidic residues" evidence="1">
    <location>
        <begin position="383"/>
        <end position="397"/>
    </location>
</feature>
<sequence length="982" mass="107639">MASSSSSPFPGPAIASGSDSQNPMADVKIIVPGAIDSKSIDPSRFSAVPEDDRESFVFPLFDPWYDHGGNFPYVPSEVSPPPLDWEWMLRGKEVTADRVWVPPLSSISDLKIQRGDMQPVPIDFKFPCSAFADWAHWVADEFLDAGFCSLLEQAGVAEAILLSRSCNMYRDTETLRQILRRWCASTHTFFFSWGEFTITLEDVENHWMLPVLGDMDPFAVEMSEEETRVEQALKDRSNTRINAWSFYFAKETDNPIRRATFIAYWLSSQSFELLPIDSKSLTYLSAVNLGWLPVWSSKGVEYTHYCANRVRRQFGLDQGVPGSPSETLPQEYWLRVAAAMADYIGQGRGTKDEPRGGWILYNTKFPSDWRESVKVVEERLKLDSKRGKGSKKVDSSRGDPFSTTAKQKPKSAVKTPSKRPKMAMNRSMIPLSELGDRSPIAPVSSAARKKPTPPPAKAASKSQSKNVVAPKKAKGKSAEKSAVTPSSPDEEPLVGSAIPAEKGSAVLVPSGTMYDRTRSKRKATVEQAKSKTRRKVGGEAEGSDWTPIVIEVEISGDDDVVDTSVGMIEMDESVVERQKMALETTGDVTTMDTLVDKGDSGDVMADETLGAVVSDEAILTMADEANHETAPIMADEASVGWTDETRVDTVDVAHVDTAREIVPVMADEASVGMADETCVDTAYEITPVVANSNLTIIAGSAAEDSHDQDANSVDSKETILTEPQPLQIIPFTDQHDESPVIDPVDSCVNHPFTRMTSIMEGISLFGVVPRFERVLREEGSPVVVGEHSLLGVPISSQVPTLEGTLAQDVENGDAADTEVLGVDTIPASDTSLVDKSAKASATVEKGGVAHVLSAAASSPQTQSVMKAIVPGEVAAFFERFEERTPNPYPDCHFWRFEGPLVTYGDFWVYQDAVPLLQRFVLADMKRTSFKTLTESQILSWRSVVQDLIAVGFDLDFMLEHLRKMAPSPEVDEVVSPIDGLFD</sequence>
<evidence type="ECO:0000256" key="1">
    <source>
        <dbReference type="SAM" id="MobiDB-lite"/>
    </source>
</evidence>
<feature type="region of interest" description="Disordered" evidence="1">
    <location>
        <begin position="383"/>
        <end position="502"/>
    </location>
</feature>
<dbReference type="Pfam" id="PF10536">
    <property type="entry name" value="PMD"/>
    <property type="match status" value="1"/>
</dbReference>
<dbReference type="EMBL" id="OIVN01003380">
    <property type="protein sequence ID" value="SPD10842.1"/>
    <property type="molecule type" value="Genomic_DNA"/>
</dbReference>
<dbReference type="PANTHER" id="PTHR46033">
    <property type="entry name" value="PROTEIN MAIN-LIKE 2"/>
    <property type="match status" value="1"/>
</dbReference>
<evidence type="ECO:0000259" key="2">
    <source>
        <dbReference type="Pfam" id="PF10536"/>
    </source>
</evidence>
<evidence type="ECO:0000313" key="3">
    <source>
        <dbReference type="EMBL" id="SPD10842.1"/>
    </source>
</evidence>